<proteinExistence type="predicted"/>
<dbReference type="EMBL" id="KN823350">
    <property type="protein sequence ID" value="KIO17719.1"/>
    <property type="molecule type" value="Genomic_DNA"/>
</dbReference>
<feature type="region of interest" description="Disordered" evidence="1">
    <location>
        <begin position="101"/>
        <end position="143"/>
    </location>
</feature>
<keyword evidence="2" id="KW-0472">Membrane</keyword>
<evidence type="ECO:0000313" key="3">
    <source>
        <dbReference type="EMBL" id="KIO17719.1"/>
    </source>
</evidence>
<evidence type="ECO:0000256" key="2">
    <source>
        <dbReference type="SAM" id="Phobius"/>
    </source>
</evidence>
<accession>A0A0C3Q4F9</accession>
<gene>
    <name evidence="3" type="ORF">M407DRAFT_246664</name>
</gene>
<feature type="transmembrane region" description="Helical" evidence="2">
    <location>
        <begin position="81"/>
        <end position="101"/>
    </location>
</feature>
<keyword evidence="4" id="KW-1185">Reference proteome</keyword>
<keyword evidence="2" id="KW-0812">Transmembrane</keyword>
<reference evidence="4" key="2">
    <citation type="submission" date="2015-01" db="EMBL/GenBank/DDBJ databases">
        <title>Evolutionary Origins and Diversification of the Mycorrhizal Mutualists.</title>
        <authorList>
            <consortium name="DOE Joint Genome Institute"/>
            <consortium name="Mycorrhizal Genomics Consortium"/>
            <person name="Kohler A."/>
            <person name="Kuo A."/>
            <person name="Nagy L.G."/>
            <person name="Floudas D."/>
            <person name="Copeland A."/>
            <person name="Barry K.W."/>
            <person name="Cichocki N."/>
            <person name="Veneault-Fourrey C."/>
            <person name="LaButti K."/>
            <person name="Lindquist E.A."/>
            <person name="Lipzen A."/>
            <person name="Lundell T."/>
            <person name="Morin E."/>
            <person name="Murat C."/>
            <person name="Riley R."/>
            <person name="Ohm R."/>
            <person name="Sun H."/>
            <person name="Tunlid A."/>
            <person name="Henrissat B."/>
            <person name="Grigoriev I.V."/>
            <person name="Hibbett D.S."/>
            <person name="Martin F."/>
        </authorList>
    </citation>
    <scope>NUCLEOTIDE SEQUENCE [LARGE SCALE GENOMIC DNA]</scope>
    <source>
        <strain evidence="4">MUT 4182</strain>
    </source>
</reference>
<evidence type="ECO:0000313" key="4">
    <source>
        <dbReference type="Proteomes" id="UP000054248"/>
    </source>
</evidence>
<name>A0A0C3Q4F9_9AGAM</name>
<reference evidence="3 4" key="1">
    <citation type="submission" date="2014-04" db="EMBL/GenBank/DDBJ databases">
        <authorList>
            <consortium name="DOE Joint Genome Institute"/>
            <person name="Kuo A."/>
            <person name="Girlanda M."/>
            <person name="Perotto S."/>
            <person name="Kohler A."/>
            <person name="Nagy L.G."/>
            <person name="Floudas D."/>
            <person name="Copeland A."/>
            <person name="Barry K.W."/>
            <person name="Cichocki N."/>
            <person name="Veneault-Fourrey C."/>
            <person name="LaButti K."/>
            <person name="Lindquist E.A."/>
            <person name="Lipzen A."/>
            <person name="Lundell T."/>
            <person name="Morin E."/>
            <person name="Murat C."/>
            <person name="Sun H."/>
            <person name="Tunlid A."/>
            <person name="Henrissat B."/>
            <person name="Grigoriev I.V."/>
            <person name="Hibbett D.S."/>
            <person name="Martin F."/>
            <person name="Nordberg H.P."/>
            <person name="Cantor M.N."/>
            <person name="Hua S.X."/>
        </authorList>
    </citation>
    <scope>NUCLEOTIDE SEQUENCE [LARGE SCALE GENOMIC DNA]</scope>
    <source>
        <strain evidence="3 4">MUT 4182</strain>
    </source>
</reference>
<evidence type="ECO:0000256" key="1">
    <source>
        <dbReference type="SAM" id="MobiDB-lite"/>
    </source>
</evidence>
<feature type="non-terminal residue" evidence="3">
    <location>
        <position position="143"/>
    </location>
</feature>
<sequence length="143" mass="14913">MEDQEFSNFLSSIPPVTQSQKQAGYDANLLQRNGEQRPSSIGHEAVTNVDPYYKVEEGVGATARPNQGIDRNPRFWRTRKGVLLLVALVIIIIGAIVGGAVGGTLSKKTGGSLTEGTEGTGGLGPNNSNSNQGTSPNGSGDDS</sequence>
<dbReference type="HOGENOM" id="CLU_1810899_0_0_1"/>
<protein>
    <submittedName>
        <fullName evidence="3">Uncharacterized protein</fullName>
    </submittedName>
</protein>
<keyword evidence="2" id="KW-1133">Transmembrane helix</keyword>
<dbReference type="Proteomes" id="UP000054248">
    <property type="component" value="Unassembled WGS sequence"/>
</dbReference>
<organism evidence="3 4">
    <name type="scientific">Tulasnella calospora MUT 4182</name>
    <dbReference type="NCBI Taxonomy" id="1051891"/>
    <lineage>
        <taxon>Eukaryota</taxon>
        <taxon>Fungi</taxon>
        <taxon>Dikarya</taxon>
        <taxon>Basidiomycota</taxon>
        <taxon>Agaricomycotina</taxon>
        <taxon>Agaricomycetes</taxon>
        <taxon>Cantharellales</taxon>
        <taxon>Tulasnellaceae</taxon>
        <taxon>Tulasnella</taxon>
    </lineage>
</organism>
<feature type="compositionally biased region" description="Low complexity" evidence="1">
    <location>
        <begin position="106"/>
        <end position="117"/>
    </location>
</feature>
<feature type="compositionally biased region" description="Polar residues" evidence="1">
    <location>
        <begin position="125"/>
        <end position="143"/>
    </location>
</feature>
<dbReference type="AlphaFoldDB" id="A0A0C3Q4F9"/>